<dbReference type="InterPro" id="IPR036390">
    <property type="entry name" value="WH_DNA-bd_sf"/>
</dbReference>
<dbReference type="Pfam" id="PF00498">
    <property type="entry name" value="FHA"/>
    <property type="match status" value="1"/>
</dbReference>
<keyword evidence="5 6" id="KW-0539">Nucleus</keyword>
<evidence type="ECO:0000256" key="7">
    <source>
        <dbReference type="SAM" id="MobiDB-lite"/>
    </source>
</evidence>
<feature type="region of interest" description="Disordered" evidence="7">
    <location>
        <begin position="1"/>
        <end position="49"/>
    </location>
</feature>
<keyword evidence="3 6" id="KW-0238">DNA-binding</keyword>
<evidence type="ECO:0000313" key="10">
    <source>
        <dbReference type="EMBL" id="RDL40519.1"/>
    </source>
</evidence>
<evidence type="ECO:0008006" key="12">
    <source>
        <dbReference type="Google" id="ProtNLM"/>
    </source>
</evidence>
<evidence type="ECO:0000256" key="3">
    <source>
        <dbReference type="ARBA" id="ARBA00023125"/>
    </source>
</evidence>
<dbReference type="PANTHER" id="PTHR45881:SF1">
    <property type="entry name" value="FORK HEAD PROTEIN HOMOLOG 2"/>
    <property type="match status" value="1"/>
</dbReference>
<dbReference type="Gene3D" id="1.10.10.10">
    <property type="entry name" value="Winged helix-like DNA-binding domain superfamily/Winged helix DNA-binding domain"/>
    <property type="match status" value="1"/>
</dbReference>
<reference evidence="10 11" key="1">
    <citation type="journal article" date="2018" name="IMA Fungus">
        <title>IMA Genome-F 9: Draft genome sequence of Annulohypoxylon stygium, Aspergillus mulundensis, Berkeleyomyces basicola (syn. Thielaviopsis basicola), Ceratocystis smalleyi, two Cercospora beticola strains, Coleophoma cylindrospora, Fusarium fracticaudum, Phialophora cf. hyalina, and Morchella septimelata.</title>
        <authorList>
            <person name="Wingfield B.D."/>
            <person name="Bills G.F."/>
            <person name="Dong Y."/>
            <person name="Huang W."/>
            <person name="Nel W.J."/>
            <person name="Swalarsk-Parry B.S."/>
            <person name="Vaghefi N."/>
            <person name="Wilken P.M."/>
            <person name="An Z."/>
            <person name="de Beer Z.W."/>
            <person name="De Vos L."/>
            <person name="Chen L."/>
            <person name="Duong T.A."/>
            <person name="Gao Y."/>
            <person name="Hammerbacher A."/>
            <person name="Kikkert J.R."/>
            <person name="Li Y."/>
            <person name="Li H."/>
            <person name="Li K."/>
            <person name="Li Q."/>
            <person name="Liu X."/>
            <person name="Ma X."/>
            <person name="Naidoo K."/>
            <person name="Pethybridge S.J."/>
            <person name="Sun J."/>
            <person name="Steenkamp E.T."/>
            <person name="van der Nest M.A."/>
            <person name="van Wyk S."/>
            <person name="Wingfield M.J."/>
            <person name="Xiong C."/>
            <person name="Yue Q."/>
            <person name="Zhang X."/>
        </authorList>
    </citation>
    <scope>NUCLEOTIDE SEQUENCE [LARGE SCALE GENOMIC DNA]</scope>
    <source>
        <strain evidence="10 11">BP 5553</strain>
    </source>
</reference>
<dbReference type="FunFam" id="1.10.10.10:FF:000030">
    <property type="entry name" value="Forkhead box protein K2"/>
    <property type="match status" value="1"/>
</dbReference>
<dbReference type="InterPro" id="IPR030456">
    <property type="entry name" value="TF_fork_head_CS_2"/>
</dbReference>
<feature type="region of interest" description="Disordered" evidence="7">
    <location>
        <begin position="416"/>
        <end position="636"/>
    </location>
</feature>
<dbReference type="InterPro" id="IPR036388">
    <property type="entry name" value="WH-like_DNA-bd_sf"/>
</dbReference>
<accession>A0A370TYB2</accession>
<dbReference type="PROSITE" id="PS50039">
    <property type="entry name" value="FORK_HEAD_3"/>
    <property type="match status" value="1"/>
</dbReference>
<sequence length="663" mass="71760">MPPSTKRSRARKEPVNSHVDIPDSSPSRPAKRRKKVEEPEKPKLPLDRSGILMRDDELVSAVVPALMMPPHLVQASTDHDNTVYEKHNKDGVQAYAKLAGRDWTFYVKSLNNIIGRPPEGVNPQPSHGGSPDVDECGALPGESPERDGVHVDLGPSKMVSRRHATIYFDSDSERWKIHVQGRNGIRINFIPYRKGDHQALVNGHVIEIGGVEMMFVLPQEEGSLQIDRKYLERAGLVQVIDDDTQAHETDNQTPSARLSAQGSRGHNGTGPLPIAPAPPDYRRPGTPVSARTKAPFSVGKSPGYAGGTMLMNGDDVDLSLDSNQHIKPSYSYAQMISQAILDTEDEKLNLSGIYNYIMEKYAYYRHQHGGGWQNSIRHNLSLNKAFHKVARSTDEPGKGMKWCIVPEVRDEMARNCVRGGRGGHRGSSAPGSPANLGYLTRASRDGGEPSSASKLKRSPRSGSPPSSSYPANAPQFTPDRGGRSMQDHLPGDGSPLPRNRRPHSNAFGLSDNVPGSPPVLSSSYLQEDGSSFVTPAPLRVHPRLAPPSTAQRPSQHMPTSSPAPFWKYADIGTTPMKGPAFDLSPTKGAASGIPPSSSPPPARRSSAASPTRNGMSARQDAPKLEDLDDEDQGFDLTRGFQSIGSYHAPVGNGIPAAPFASGR</sequence>
<dbReference type="PROSITE" id="PS50006">
    <property type="entry name" value="FHA_DOMAIN"/>
    <property type="match status" value="1"/>
</dbReference>
<feature type="compositionally biased region" description="Polar residues" evidence="7">
    <location>
        <begin position="548"/>
        <end position="562"/>
    </location>
</feature>
<dbReference type="PRINTS" id="PR00053">
    <property type="entry name" value="FORKHEAD"/>
</dbReference>
<dbReference type="GO" id="GO:0000978">
    <property type="term" value="F:RNA polymerase II cis-regulatory region sequence-specific DNA binding"/>
    <property type="evidence" value="ECO:0007669"/>
    <property type="project" value="TreeGrafter"/>
</dbReference>
<dbReference type="SUPFAM" id="SSF46785">
    <property type="entry name" value="Winged helix' DNA-binding domain"/>
    <property type="match status" value="1"/>
</dbReference>
<evidence type="ECO:0000256" key="1">
    <source>
        <dbReference type="ARBA" id="ARBA00004123"/>
    </source>
</evidence>
<evidence type="ECO:0000313" key="11">
    <source>
        <dbReference type="Proteomes" id="UP000254866"/>
    </source>
</evidence>
<dbReference type="GO" id="GO:0000981">
    <property type="term" value="F:DNA-binding transcription factor activity, RNA polymerase II-specific"/>
    <property type="evidence" value="ECO:0007669"/>
    <property type="project" value="TreeGrafter"/>
</dbReference>
<protein>
    <recommendedName>
        <fullName evidence="12">Winged helix DNA-binding protein</fullName>
    </recommendedName>
</protein>
<feature type="compositionally biased region" description="Basic residues" evidence="7">
    <location>
        <begin position="1"/>
        <end position="10"/>
    </location>
</feature>
<evidence type="ECO:0000256" key="2">
    <source>
        <dbReference type="ARBA" id="ARBA00023015"/>
    </source>
</evidence>
<comment type="caution">
    <text evidence="10">The sequence shown here is derived from an EMBL/GenBank/DDBJ whole genome shotgun (WGS) entry which is preliminary data.</text>
</comment>
<dbReference type="PANTHER" id="PTHR45881">
    <property type="entry name" value="CHECKPOINT SUPPRESSOR 1-LIKE, ISOFORM A-RELATED"/>
    <property type="match status" value="1"/>
</dbReference>
<feature type="region of interest" description="Disordered" evidence="7">
    <location>
        <begin position="244"/>
        <end position="296"/>
    </location>
</feature>
<name>A0A370TYB2_9HELO</name>
<dbReference type="InterPro" id="IPR008984">
    <property type="entry name" value="SMAD_FHA_dom_sf"/>
</dbReference>
<comment type="subcellular location">
    <subcellularLocation>
        <location evidence="1 6">Nucleus</location>
    </subcellularLocation>
</comment>
<keyword evidence="11" id="KW-1185">Reference proteome</keyword>
<evidence type="ECO:0000259" key="8">
    <source>
        <dbReference type="PROSITE" id="PS50006"/>
    </source>
</evidence>
<feature type="DNA-binding region" description="Fork-head" evidence="6">
    <location>
        <begin position="327"/>
        <end position="415"/>
    </location>
</feature>
<dbReference type="PROSITE" id="PS00658">
    <property type="entry name" value="FORK_HEAD_2"/>
    <property type="match status" value="1"/>
</dbReference>
<evidence type="ECO:0000256" key="6">
    <source>
        <dbReference type="PROSITE-ProRule" id="PRU00089"/>
    </source>
</evidence>
<dbReference type="Pfam" id="PF00250">
    <property type="entry name" value="Forkhead"/>
    <property type="match status" value="1"/>
</dbReference>
<gene>
    <name evidence="10" type="ORF">BP5553_00498</name>
</gene>
<evidence type="ECO:0000256" key="5">
    <source>
        <dbReference type="ARBA" id="ARBA00023242"/>
    </source>
</evidence>
<dbReference type="Proteomes" id="UP000254866">
    <property type="component" value="Unassembled WGS sequence"/>
</dbReference>
<dbReference type="SMART" id="SM00339">
    <property type="entry name" value="FH"/>
    <property type="match status" value="1"/>
</dbReference>
<dbReference type="InterPro" id="IPR001766">
    <property type="entry name" value="Fork_head_dom"/>
</dbReference>
<evidence type="ECO:0000259" key="9">
    <source>
        <dbReference type="PROSITE" id="PS50039"/>
    </source>
</evidence>
<keyword evidence="4" id="KW-0804">Transcription</keyword>
<dbReference type="OrthoDB" id="5954824at2759"/>
<proteinExistence type="predicted"/>
<feature type="domain" description="FHA" evidence="8">
    <location>
        <begin position="138"/>
        <end position="192"/>
    </location>
</feature>
<feature type="compositionally biased region" description="Basic and acidic residues" evidence="7">
    <location>
        <begin position="35"/>
        <end position="46"/>
    </location>
</feature>
<feature type="compositionally biased region" description="Low complexity" evidence="7">
    <location>
        <begin position="460"/>
        <end position="470"/>
    </location>
</feature>
<feature type="compositionally biased region" description="Polar residues" evidence="7">
    <location>
        <begin position="519"/>
        <end position="533"/>
    </location>
</feature>
<dbReference type="InterPro" id="IPR000253">
    <property type="entry name" value="FHA_dom"/>
</dbReference>
<feature type="compositionally biased region" description="Basic and acidic residues" evidence="7">
    <location>
        <begin position="480"/>
        <end position="490"/>
    </location>
</feature>
<evidence type="ECO:0000256" key="4">
    <source>
        <dbReference type="ARBA" id="ARBA00023163"/>
    </source>
</evidence>
<dbReference type="GeneID" id="43593347"/>
<feature type="compositionally biased region" description="Polar residues" evidence="7">
    <location>
        <begin position="251"/>
        <end position="266"/>
    </location>
</feature>
<dbReference type="GO" id="GO:0005634">
    <property type="term" value="C:nucleus"/>
    <property type="evidence" value="ECO:0007669"/>
    <property type="project" value="UniProtKB-SubCell"/>
</dbReference>
<dbReference type="STRING" id="2656787.A0A370TYB2"/>
<dbReference type="SUPFAM" id="SSF49879">
    <property type="entry name" value="SMAD/FHA domain"/>
    <property type="match status" value="1"/>
</dbReference>
<organism evidence="10 11">
    <name type="scientific">Venustampulla echinocandica</name>
    <dbReference type="NCBI Taxonomy" id="2656787"/>
    <lineage>
        <taxon>Eukaryota</taxon>
        <taxon>Fungi</taxon>
        <taxon>Dikarya</taxon>
        <taxon>Ascomycota</taxon>
        <taxon>Pezizomycotina</taxon>
        <taxon>Leotiomycetes</taxon>
        <taxon>Helotiales</taxon>
        <taxon>Pleuroascaceae</taxon>
        <taxon>Venustampulla</taxon>
    </lineage>
</organism>
<dbReference type="RefSeq" id="XP_031873175.1">
    <property type="nucleotide sequence ID" value="XM_032009121.1"/>
</dbReference>
<dbReference type="Gene3D" id="2.60.200.20">
    <property type="match status" value="1"/>
</dbReference>
<keyword evidence="2" id="KW-0805">Transcription regulation</keyword>
<dbReference type="EMBL" id="NPIC01000001">
    <property type="protein sequence ID" value="RDL40519.1"/>
    <property type="molecule type" value="Genomic_DNA"/>
</dbReference>
<feature type="domain" description="Fork-head" evidence="9">
    <location>
        <begin position="327"/>
        <end position="415"/>
    </location>
</feature>
<dbReference type="AlphaFoldDB" id="A0A370TYB2"/>
<dbReference type="CDD" id="cd22701">
    <property type="entry name" value="FHA_FKH1-like"/>
    <property type="match status" value="1"/>
</dbReference>
<feature type="region of interest" description="Disordered" evidence="7">
    <location>
        <begin position="116"/>
        <end position="153"/>
    </location>
</feature>